<accession>A0A0V1FEC5</accession>
<name>A0A0V1FEC5_TRIPS</name>
<reference evidence="1 2" key="1">
    <citation type="submission" date="2015-01" db="EMBL/GenBank/DDBJ databases">
        <title>Evolution of Trichinella species and genotypes.</title>
        <authorList>
            <person name="Korhonen P.K."/>
            <person name="Edoardo P."/>
            <person name="Giuseppe L.R."/>
            <person name="Gasser R.B."/>
        </authorList>
    </citation>
    <scope>NUCLEOTIDE SEQUENCE [LARGE SCALE GENOMIC DNA]</scope>
    <source>
        <strain evidence="1">ISS470</strain>
    </source>
</reference>
<protein>
    <submittedName>
        <fullName evidence="1">Uncharacterized protein</fullName>
    </submittedName>
</protein>
<evidence type="ECO:0000313" key="2">
    <source>
        <dbReference type="Proteomes" id="UP000054995"/>
    </source>
</evidence>
<dbReference type="AlphaFoldDB" id="A0A0V1FEC5"/>
<proteinExistence type="predicted"/>
<sequence length="100" mass="11755">MLTYDLFEFCHLAFNFHISSSLNKHKKECYYRAAAVEKILWLNVGFTNIVSVRALKCRSDLEKEQVGMKEEHSKLLQYLHRRIAEKAICIHSCRIQSDAH</sequence>
<dbReference type="EMBL" id="JYDT01000122">
    <property type="protein sequence ID" value="KRY84111.1"/>
    <property type="molecule type" value="Genomic_DNA"/>
</dbReference>
<dbReference type="Proteomes" id="UP000054995">
    <property type="component" value="Unassembled WGS sequence"/>
</dbReference>
<comment type="caution">
    <text evidence="1">The sequence shown here is derived from an EMBL/GenBank/DDBJ whole genome shotgun (WGS) entry which is preliminary data.</text>
</comment>
<gene>
    <name evidence="1" type="ORF">T4D_14033</name>
</gene>
<evidence type="ECO:0000313" key="1">
    <source>
        <dbReference type="EMBL" id="KRY84111.1"/>
    </source>
</evidence>
<keyword evidence="2" id="KW-1185">Reference proteome</keyword>
<organism evidence="1 2">
    <name type="scientific">Trichinella pseudospiralis</name>
    <name type="common">Parasitic roundworm</name>
    <dbReference type="NCBI Taxonomy" id="6337"/>
    <lineage>
        <taxon>Eukaryota</taxon>
        <taxon>Metazoa</taxon>
        <taxon>Ecdysozoa</taxon>
        <taxon>Nematoda</taxon>
        <taxon>Enoplea</taxon>
        <taxon>Dorylaimia</taxon>
        <taxon>Trichinellida</taxon>
        <taxon>Trichinellidae</taxon>
        <taxon>Trichinella</taxon>
    </lineage>
</organism>